<accession>T1KAL4</accession>
<evidence type="ECO:0000313" key="3">
    <source>
        <dbReference type="Proteomes" id="UP000015104"/>
    </source>
</evidence>
<keyword evidence="3" id="KW-1185">Reference proteome</keyword>
<reference evidence="3" key="1">
    <citation type="submission" date="2011-08" db="EMBL/GenBank/DDBJ databases">
        <authorList>
            <person name="Rombauts S."/>
        </authorList>
    </citation>
    <scope>NUCLEOTIDE SEQUENCE</scope>
    <source>
        <strain evidence="3">London</strain>
    </source>
</reference>
<evidence type="ECO:0008006" key="4">
    <source>
        <dbReference type="Google" id="ProtNLM"/>
    </source>
</evidence>
<feature type="transmembrane region" description="Helical" evidence="1">
    <location>
        <begin position="33"/>
        <end position="51"/>
    </location>
</feature>
<sequence length="355" mass="41544">MFQITTLDGGSSYSKPIGLLASMLRFEGRKSKLTYLFIICIFIYVILREFITLSFLTNNKLEICHQCINLISLSTLLFWFLRLRSKRGQYIELIGIFENQTRYNLDNSQVYNHFTSLRKIFWFCFVSVVFFSEFANIYAAIMTIRKLSDYVQLGQKLLLCLIDVLGISCFQLKHQFLVESCLHIHACWLTVNEHVRSLNNIESRLLNIYKVREVRSMYSIAAVITEQMDSFIRIPLFNFFSYFIFSSFNIIAQVWSMPTLFGFIQISLRLMNLIFITYNTLYVHYLSNKCFDDVYSLSYKVRSIPLNNEVQIFLDRISQSDIGFSFLKIALITPTFVTSWTSTTLTFVLSLPSLL</sequence>
<evidence type="ECO:0000313" key="2">
    <source>
        <dbReference type="EnsemblMetazoa" id="tetur08g00870.1"/>
    </source>
</evidence>
<keyword evidence="1" id="KW-0812">Transmembrane</keyword>
<evidence type="ECO:0000256" key="1">
    <source>
        <dbReference type="SAM" id="Phobius"/>
    </source>
</evidence>
<feature type="transmembrane region" description="Helical" evidence="1">
    <location>
        <begin position="120"/>
        <end position="141"/>
    </location>
</feature>
<dbReference type="EMBL" id="CAEY01001941">
    <property type="status" value="NOT_ANNOTATED_CDS"/>
    <property type="molecule type" value="Genomic_DNA"/>
</dbReference>
<dbReference type="Proteomes" id="UP000015104">
    <property type="component" value="Unassembled WGS sequence"/>
</dbReference>
<keyword evidence="1" id="KW-0472">Membrane</keyword>
<keyword evidence="1" id="KW-1133">Transmembrane helix</keyword>
<dbReference type="HOGENOM" id="CLU_067200_0_0_1"/>
<protein>
    <recommendedName>
        <fullName evidence="4">Gustatory receptor</fullName>
    </recommendedName>
</protein>
<feature type="transmembrane region" description="Helical" evidence="1">
    <location>
        <begin position="261"/>
        <end position="281"/>
    </location>
</feature>
<dbReference type="EnsemblMetazoa" id="tetur08g00870.1">
    <property type="protein sequence ID" value="tetur08g00870.1"/>
    <property type="gene ID" value="tetur08g00870"/>
</dbReference>
<feature type="transmembrane region" description="Helical" evidence="1">
    <location>
        <begin position="326"/>
        <end position="349"/>
    </location>
</feature>
<proteinExistence type="predicted"/>
<organism evidence="2 3">
    <name type="scientific">Tetranychus urticae</name>
    <name type="common">Two-spotted spider mite</name>
    <dbReference type="NCBI Taxonomy" id="32264"/>
    <lineage>
        <taxon>Eukaryota</taxon>
        <taxon>Metazoa</taxon>
        <taxon>Ecdysozoa</taxon>
        <taxon>Arthropoda</taxon>
        <taxon>Chelicerata</taxon>
        <taxon>Arachnida</taxon>
        <taxon>Acari</taxon>
        <taxon>Acariformes</taxon>
        <taxon>Trombidiformes</taxon>
        <taxon>Prostigmata</taxon>
        <taxon>Eleutherengona</taxon>
        <taxon>Raphignathae</taxon>
        <taxon>Tetranychoidea</taxon>
        <taxon>Tetranychidae</taxon>
        <taxon>Tetranychus</taxon>
    </lineage>
</organism>
<reference evidence="2" key="2">
    <citation type="submission" date="2015-06" db="UniProtKB">
        <authorList>
            <consortium name="EnsemblMetazoa"/>
        </authorList>
    </citation>
    <scope>IDENTIFICATION</scope>
</reference>
<feature type="transmembrane region" description="Helical" evidence="1">
    <location>
        <begin position="236"/>
        <end position="255"/>
    </location>
</feature>
<feature type="transmembrane region" description="Helical" evidence="1">
    <location>
        <begin position="63"/>
        <end position="81"/>
    </location>
</feature>
<dbReference type="AlphaFoldDB" id="T1KAL4"/>
<name>T1KAL4_TETUR</name>